<feature type="region of interest" description="Disordered" evidence="1">
    <location>
        <begin position="1"/>
        <end position="39"/>
    </location>
</feature>
<evidence type="ECO:0000313" key="2">
    <source>
        <dbReference type="EMBL" id="CAI9155079.1"/>
    </source>
</evidence>
<keyword evidence="3" id="KW-1185">Reference proteome</keyword>
<sequence>MPFVNHRSSDLPLKSGGLAGIQGTPSSSEPRADPRGEGVVGKDILNRLSFVVTSSPPKTGNPSFFWDLASAWRCLHRVTPEIPDHVTHFGYCVDAFGLQFEHPSVYTHKEICGFKFPFVQLKA</sequence>
<dbReference type="Proteomes" id="UP001176941">
    <property type="component" value="Chromosome 12"/>
</dbReference>
<name>A0ABN8Y1A9_RANTA</name>
<organism evidence="2 3">
    <name type="scientific">Rangifer tarandus platyrhynchus</name>
    <name type="common">Svalbard reindeer</name>
    <dbReference type="NCBI Taxonomy" id="3082113"/>
    <lineage>
        <taxon>Eukaryota</taxon>
        <taxon>Metazoa</taxon>
        <taxon>Chordata</taxon>
        <taxon>Craniata</taxon>
        <taxon>Vertebrata</taxon>
        <taxon>Euteleostomi</taxon>
        <taxon>Mammalia</taxon>
        <taxon>Eutheria</taxon>
        <taxon>Laurasiatheria</taxon>
        <taxon>Artiodactyla</taxon>
        <taxon>Ruminantia</taxon>
        <taxon>Pecora</taxon>
        <taxon>Cervidae</taxon>
        <taxon>Odocoileinae</taxon>
        <taxon>Rangifer</taxon>
    </lineage>
</organism>
<evidence type="ECO:0000313" key="3">
    <source>
        <dbReference type="Proteomes" id="UP001176941"/>
    </source>
</evidence>
<proteinExistence type="predicted"/>
<reference evidence="2" key="1">
    <citation type="submission" date="2023-04" db="EMBL/GenBank/DDBJ databases">
        <authorList>
            <consortium name="ELIXIR-Norway"/>
        </authorList>
    </citation>
    <scope>NUCLEOTIDE SEQUENCE [LARGE SCALE GENOMIC DNA]</scope>
</reference>
<protein>
    <submittedName>
        <fullName evidence="2">Uncharacterized protein</fullName>
    </submittedName>
</protein>
<dbReference type="EMBL" id="OX459948">
    <property type="protein sequence ID" value="CAI9155079.1"/>
    <property type="molecule type" value="Genomic_DNA"/>
</dbReference>
<evidence type="ECO:0000256" key="1">
    <source>
        <dbReference type="SAM" id="MobiDB-lite"/>
    </source>
</evidence>
<accession>A0ABN8Y1A9</accession>
<gene>
    <name evidence="2" type="ORF">MRATA1EN1_LOCUS4041</name>
</gene>